<dbReference type="SUPFAM" id="SSF52129">
    <property type="entry name" value="Caspase-like"/>
    <property type="match status" value="1"/>
</dbReference>
<dbReference type="InterPro" id="IPR013783">
    <property type="entry name" value="Ig-like_fold"/>
</dbReference>
<accession>A0A450RYE1</accession>
<dbReference type="GO" id="GO:0004197">
    <property type="term" value="F:cysteine-type endopeptidase activity"/>
    <property type="evidence" value="ECO:0007669"/>
    <property type="project" value="InterPro"/>
</dbReference>
<feature type="domain" description="Caspase family p20" evidence="2">
    <location>
        <begin position="837"/>
        <end position="967"/>
    </location>
</feature>
<dbReference type="PROSITE" id="PS50208">
    <property type="entry name" value="CASPASE_P20"/>
    <property type="match status" value="1"/>
</dbReference>
<feature type="signal peptide" evidence="1">
    <location>
        <begin position="1"/>
        <end position="18"/>
    </location>
</feature>
<protein>
    <submittedName>
        <fullName evidence="3">Caspase domain-containing protein</fullName>
    </submittedName>
</protein>
<evidence type="ECO:0000259" key="2">
    <source>
        <dbReference type="PROSITE" id="PS50208"/>
    </source>
</evidence>
<dbReference type="InterPro" id="IPR029030">
    <property type="entry name" value="Caspase-like_dom_sf"/>
</dbReference>
<dbReference type="PANTHER" id="PTHR22576:SF37">
    <property type="entry name" value="MUCOSA-ASSOCIATED LYMPHOID TISSUE LYMPHOMA TRANSLOCATION PROTEIN 1"/>
    <property type="match status" value="1"/>
</dbReference>
<gene>
    <name evidence="3" type="ORF">BECKDK2373B_GA0170837_100750</name>
</gene>
<dbReference type="Gene3D" id="2.60.40.10">
    <property type="entry name" value="Immunoglobulins"/>
    <property type="match status" value="1"/>
</dbReference>
<dbReference type="Pfam" id="PF17957">
    <property type="entry name" value="Big_7"/>
    <property type="match status" value="1"/>
</dbReference>
<evidence type="ECO:0000313" key="3">
    <source>
        <dbReference type="EMBL" id="VFJ44168.1"/>
    </source>
</evidence>
<dbReference type="Gene3D" id="3.40.50.1460">
    <property type="match status" value="1"/>
</dbReference>
<organism evidence="3">
    <name type="scientific">Candidatus Kentrum sp. DK</name>
    <dbReference type="NCBI Taxonomy" id="2126562"/>
    <lineage>
        <taxon>Bacteria</taxon>
        <taxon>Pseudomonadati</taxon>
        <taxon>Pseudomonadota</taxon>
        <taxon>Gammaproteobacteria</taxon>
        <taxon>Candidatus Kentrum</taxon>
    </lineage>
</organism>
<keyword evidence="1" id="KW-0732">Signal</keyword>
<dbReference type="EMBL" id="CAADEX010000007">
    <property type="protein sequence ID" value="VFJ44168.1"/>
    <property type="molecule type" value="Genomic_DNA"/>
</dbReference>
<evidence type="ECO:0000256" key="1">
    <source>
        <dbReference type="SAM" id="SignalP"/>
    </source>
</evidence>
<feature type="chain" id="PRO_5019559238" evidence="1">
    <location>
        <begin position="19"/>
        <end position="1064"/>
    </location>
</feature>
<dbReference type="InterPro" id="IPR011600">
    <property type="entry name" value="Pept_C14_caspase"/>
</dbReference>
<name>A0A450RYE1_9GAMM</name>
<proteinExistence type="predicted"/>
<sequence length="1064" mass="116352">MFKAIYFAVLLVFAINLAGCATHRTDIPTTHLFPEEIPLKVAIRFVPDTDKDSVPVSIYKKTGEKAFRTEYKEIKHGTKELFIGILTKMFSDVETSGKNCDSCDLEIIVQTISAKTDSRILSKESSSTDTQSLAYEKYVYTRYNTKESSHIKYRVSILSDENEIADFIIEGISESFGTMKLSEAIPRPNSSMYSYKKWYSLYIARAFNLAESKAVKNFLLEFKKLDSENNLFSKLVEKNEAPAKLTVETNFSDKSGIFPNQAIDAKETAEITFSVENNGQGKAFDTTLDISTEGGTPIEILGDRAVGNIPPGGKKAVRLQIRGGLDLQDGAAKVHIRAKEKRGYDSAETVLSIPTNAIRQPGIAIAGYEINDGNTGLARGNGNKTPENGETIALVVDMENSGEGEAVDVELAIATMSDGIDVKKGAVTLPRIRPGQTLPATLLFSIPRAYAGKAINLKLTASDARKGISKTGKSLTFSMQTRQPMLSYTHRITDQDDDGLENGDSGEIVIFPENNGALDARSVVLELRGEGISLLNSRVDIGRIAAHSTAAPQRFPFQLPRILDREMIDLELRMRQADFAEVVDTIPVPIHRVRPGLEITHRVTATSGSDFIEQGETADLFVDVRNTGQLTAEEVKLEILTTSDNTLQKGVKLNAKSREKVAIGRISAGGKSEPPQRFVIDVQQGADTGTIPVRFRITQKDFPALEREITMKINPSGPREIRLAENRQSPMATRGNARPFINIVSPGKQQTIRGDFADFNAFVNDDSGVSKVTLTVNGKEVGGLEKDAANPRKQKVTARIPLKIGANEILITAYDTGGISGAESVRVMREAVHADYGRRVALVIGNSAYSSAPLANPKNDAADMTHALEALGFEVIPGFDLNRQQMEESIRRFREKMTGVDVGLFFYAGHAIQYDGKNYLIPIGANRDMKEEEVAGSLIETDSILKKMTGAGNQINIMMLDACRKNPFRSWSRSAILLGLAPSKLRKGTNAIVSHATAPGETAEDGRGKNSPYTAALVENIKTTGIDIEDMLKSVRLQVLEKTGGNQEPREWSSLTGDFFFGGE</sequence>
<reference evidence="3" key="1">
    <citation type="submission" date="2019-02" db="EMBL/GenBank/DDBJ databases">
        <authorList>
            <person name="Gruber-Vodicka R. H."/>
            <person name="Seah K. B. B."/>
        </authorList>
    </citation>
    <scope>NUCLEOTIDE SEQUENCE</scope>
    <source>
        <strain evidence="3">BECK_DK47</strain>
    </source>
</reference>
<dbReference type="InterPro" id="IPR052039">
    <property type="entry name" value="Caspase-related_regulators"/>
</dbReference>
<dbReference type="Pfam" id="PF00656">
    <property type="entry name" value="Peptidase_C14"/>
    <property type="match status" value="1"/>
</dbReference>
<dbReference type="GO" id="GO:0006508">
    <property type="term" value="P:proteolysis"/>
    <property type="evidence" value="ECO:0007669"/>
    <property type="project" value="InterPro"/>
</dbReference>
<dbReference type="AlphaFoldDB" id="A0A450RYE1"/>
<dbReference type="InterPro" id="IPR001309">
    <property type="entry name" value="Pept_C14_p20"/>
</dbReference>
<dbReference type="PANTHER" id="PTHR22576">
    <property type="entry name" value="MUCOSA ASSOCIATED LYMPHOID TISSUE LYMPHOMA TRANSLOCATION PROTEIN 1/PARACASPASE"/>
    <property type="match status" value="1"/>
</dbReference>